<protein>
    <submittedName>
        <fullName evidence="2">Uncharacterized protein</fullName>
    </submittedName>
</protein>
<evidence type="ECO:0000313" key="1">
    <source>
        <dbReference type="EMBL" id="SBS87400.1"/>
    </source>
</evidence>
<organism evidence="2 3">
    <name type="scientific">Plasmodium ovale curtisi</name>
    <dbReference type="NCBI Taxonomy" id="864141"/>
    <lineage>
        <taxon>Eukaryota</taxon>
        <taxon>Sar</taxon>
        <taxon>Alveolata</taxon>
        <taxon>Apicomplexa</taxon>
        <taxon>Aconoidasida</taxon>
        <taxon>Haemosporida</taxon>
        <taxon>Plasmodiidae</taxon>
        <taxon>Plasmodium</taxon>
        <taxon>Plasmodium (Plasmodium)</taxon>
    </lineage>
</organism>
<reference evidence="2" key="2">
    <citation type="submission" date="2016-05" db="EMBL/GenBank/DDBJ databases">
        <authorList>
            <person name="Lavstsen T."/>
            <person name="Jespersen J.S."/>
        </authorList>
    </citation>
    <scope>NUCLEOTIDE SEQUENCE [LARGE SCALE GENOMIC DNA]</scope>
</reference>
<accession>A0A1A8WYZ3</accession>
<dbReference type="Proteomes" id="UP000078546">
    <property type="component" value="Unassembled WGS sequence"/>
</dbReference>
<sequence>MYRFCHNMTVSFCQRKGKSIFYNNFCEVDTQNWFSLDVKQLHERKEVFIRKTDDKKGYGKNNIFEICECRHVLTEEIPTFRRKRKQGLNGRNIMTHARSWGS</sequence>
<gene>
    <name evidence="2" type="ORF">POVCU1_039210</name>
    <name evidence="1" type="ORF">POVCU2_0042470</name>
</gene>
<name>A0A1A8WYZ3_PLAOA</name>
<evidence type="ECO:0000313" key="3">
    <source>
        <dbReference type="Proteomes" id="UP000078546"/>
    </source>
</evidence>
<dbReference type="EMBL" id="FLQU01000572">
    <property type="protein sequence ID" value="SBS87400.1"/>
    <property type="molecule type" value="Genomic_DNA"/>
</dbReference>
<dbReference type="Proteomes" id="UP000078560">
    <property type="component" value="Unassembled WGS sequence"/>
</dbReference>
<reference evidence="3 4" key="1">
    <citation type="submission" date="2016-05" db="EMBL/GenBank/DDBJ databases">
        <authorList>
            <person name="Naeem Raeece"/>
        </authorList>
    </citation>
    <scope>NUCLEOTIDE SEQUENCE [LARGE SCALE GENOMIC DNA]</scope>
</reference>
<dbReference type="EMBL" id="FLQV01000723">
    <property type="protein sequence ID" value="SBS97568.1"/>
    <property type="molecule type" value="Genomic_DNA"/>
</dbReference>
<evidence type="ECO:0000313" key="2">
    <source>
        <dbReference type="EMBL" id="SBS97568.1"/>
    </source>
</evidence>
<dbReference type="AlphaFoldDB" id="A0A1A8WYZ3"/>
<proteinExistence type="predicted"/>
<evidence type="ECO:0000313" key="4">
    <source>
        <dbReference type="Proteomes" id="UP000078560"/>
    </source>
</evidence>